<dbReference type="PROSITE" id="PS51318">
    <property type="entry name" value="TAT"/>
    <property type="match status" value="1"/>
</dbReference>
<sequence>MRLSRRSILKSAGALPLLAGSFGLPLLGLRVQAQTAPAAVPPVLFVHGNGDHAALWITTLWRMESNGVPRERMLAINFIDPLARTDDKVEQANRSSTEDQRRQLGDAVKELQRRTGASRIALVGNSRGGYSIRNYIRNGGGADISHAVLCGVPNHGIYEWDEGLGGEFNGRGPFLRGLNEGESEVTPGTAFLTLRSDGNDKYAQADGRFVGKPGTPTGVTSDGPALKGADNLVLGALDHREVAFHPRAFREIYKFIAGREPSRIEIVPEAEVKLSGLVTGTPGGVQTNRPVSGATVEIYRVSPETGERIAGPIHSSQTGADGRWGPAQVEPSWYLEIVLTSAGTPTTHLYRSPFPRSSEIVHLRAARPLGPADAGAGAVVLMSRPRGYFGLPRDVVLIDGKEPKDVKSGVPADSISTLRLAAEEVGRPVAAMFNTERIVARAWPASENRIAIAELTY</sequence>
<dbReference type="Gene3D" id="2.60.40.2190">
    <property type="match status" value="1"/>
</dbReference>
<keyword evidence="3" id="KW-1185">Reference proteome</keyword>
<name>A0ABU8BNA4_9BRAD</name>
<dbReference type="InterPro" id="IPR029058">
    <property type="entry name" value="AB_hydrolase_fold"/>
</dbReference>
<proteinExistence type="predicted"/>
<dbReference type="EMBL" id="JAZHRV010000001">
    <property type="protein sequence ID" value="MEH2559614.1"/>
    <property type="molecule type" value="Genomic_DNA"/>
</dbReference>
<gene>
    <name evidence="2" type="ORF">V1286_007143</name>
</gene>
<feature type="domain" description="AFL C-terminal" evidence="1">
    <location>
        <begin position="271"/>
        <end position="368"/>
    </location>
</feature>
<dbReference type="Proteomes" id="UP001364224">
    <property type="component" value="Unassembled WGS sequence"/>
</dbReference>
<organism evidence="2 3">
    <name type="scientific">Bradyrhizobium algeriense</name>
    <dbReference type="NCBI Taxonomy" id="634784"/>
    <lineage>
        <taxon>Bacteria</taxon>
        <taxon>Pseudomonadati</taxon>
        <taxon>Pseudomonadota</taxon>
        <taxon>Alphaproteobacteria</taxon>
        <taxon>Hyphomicrobiales</taxon>
        <taxon>Nitrobacteraceae</taxon>
        <taxon>Bradyrhizobium</taxon>
    </lineage>
</organism>
<evidence type="ECO:0000313" key="3">
    <source>
        <dbReference type="Proteomes" id="UP001364224"/>
    </source>
</evidence>
<dbReference type="InterPro" id="IPR006311">
    <property type="entry name" value="TAT_signal"/>
</dbReference>
<dbReference type="Gene3D" id="3.40.50.1820">
    <property type="entry name" value="alpha/beta hydrolase"/>
    <property type="match status" value="1"/>
</dbReference>
<evidence type="ECO:0000313" key="2">
    <source>
        <dbReference type="EMBL" id="MEH2559614.1"/>
    </source>
</evidence>
<dbReference type="SUPFAM" id="SSF53474">
    <property type="entry name" value="alpha/beta-Hydrolases"/>
    <property type="match status" value="1"/>
</dbReference>
<dbReference type="Pfam" id="PF18067">
    <property type="entry name" value="Lipase_C"/>
    <property type="match status" value="1"/>
</dbReference>
<protein>
    <submittedName>
        <fullName evidence="2">Pimeloyl-ACP methyl ester carboxylesterase</fullName>
    </submittedName>
</protein>
<comment type="caution">
    <text evidence="2">The sequence shown here is derived from an EMBL/GenBank/DDBJ whole genome shotgun (WGS) entry which is preliminary data.</text>
</comment>
<dbReference type="InterPro" id="IPR040664">
    <property type="entry name" value="AFL_C"/>
</dbReference>
<dbReference type="RefSeq" id="WP_334487881.1">
    <property type="nucleotide sequence ID" value="NZ_JAZHRV010000001.1"/>
</dbReference>
<accession>A0ABU8BNA4</accession>
<reference evidence="2 3" key="1">
    <citation type="submission" date="2024-02" db="EMBL/GenBank/DDBJ databases">
        <title>Adaptive strategies in a cosmopolitan and abundant soil bacterium.</title>
        <authorList>
            <person name="Carini P."/>
        </authorList>
    </citation>
    <scope>NUCLEOTIDE SEQUENCE [LARGE SCALE GENOMIC DNA]</scope>
    <source>
        <strain evidence="2 3">AZCC 1608</strain>
    </source>
</reference>
<evidence type="ECO:0000259" key="1">
    <source>
        <dbReference type="Pfam" id="PF18067"/>
    </source>
</evidence>
<dbReference type="Pfam" id="PF02089">
    <property type="entry name" value="Palm_thioest"/>
    <property type="match status" value="1"/>
</dbReference>